<sequence>MEIILSQPYIKVIRSIEDNQQKSIEVEDYLHLYADQIITDSNVFLLREVHDISYKIFSNSSGFLYLHTNKGVYSFIVYKEPYEFIDMFKELK</sequence>
<accession>A0ABU5J341</accession>
<keyword evidence="2" id="KW-1185">Reference proteome</keyword>
<evidence type="ECO:0000313" key="2">
    <source>
        <dbReference type="Proteomes" id="UP001290455"/>
    </source>
</evidence>
<evidence type="ECO:0000313" key="1">
    <source>
        <dbReference type="EMBL" id="MDZ5473777.1"/>
    </source>
</evidence>
<organism evidence="1 2">
    <name type="scientific">Robertmurraya mangrovi</name>
    <dbReference type="NCBI Taxonomy" id="3098077"/>
    <lineage>
        <taxon>Bacteria</taxon>
        <taxon>Bacillati</taxon>
        <taxon>Bacillota</taxon>
        <taxon>Bacilli</taxon>
        <taxon>Bacillales</taxon>
        <taxon>Bacillaceae</taxon>
        <taxon>Robertmurraya</taxon>
    </lineage>
</organism>
<reference evidence="1 2" key="1">
    <citation type="submission" date="2023-11" db="EMBL/GenBank/DDBJ databases">
        <title>Bacillus jintuensis, isolated from a mudflat on the Beibu Gulf coast.</title>
        <authorList>
            <person name="Li M."/>
        </authorList>
    </citation>
    <scope>NUCLEOTIDE SEQUENCE [LARGE SCALE GENOMIC DNA]</scope>
    <source>
        <strain evidence="1 2">31A1R</strain>
    </source>
</reference>
<dbReference type="Proteomes" id="UP001290455">
    <property type="component" value="Unassembled WGS sequence"/>
</dbReference>
<name>A0ABU5J341_9BACI</name>
<protein>
    <submittedName>
        <fullName evidence="1">Uncharacterized protein</fullName>
    </submittedName>
</protein>
<proteinExistence type="predicted"/>
<comment type="caution">
    <text evidence="1">The sequence shown here is derived from an EMBL/GenBank/DDBJ whole genome shotgun (WGS) entry which is preliminary data.</text>
</comment>
<dbReference type="EMBL" id="JAXOFX010000016">
    <property type="protein sequence ID" value="MDZ5473777.1"/>
    <property type="molecule type" value="Genomic_DNA"/>
</dbReference>
<gene>
    <name evidence="1" type="ORF">SM124_18830</name>
</gene>
<dbReference type="RefSeq" id="WP_322448069.1">
    <property type="nucleotide sequence ID" value="NZ_JAXOFX010000016.1"/>
</dbReference>